<evidence type="ECO:0000256" key="4">
    <source>
        <dbReference type="ARBA" id="ARBA00022729"/>
    </source>
</evidence>
<dbReference type="Gene3D" id="2.60.40.10">
    <property type="entry name" value="Immunoglobulins"/>
    <property type="match status" value="1"/>
</dbReference>
<dbReference type="Pfam" id="PF07686">
    <property type="entry name" value="V-set"/>
    <property type="match status" value="1"/>
</dbReference>
<dbReference type="PRINTS" id="PR00213">
    <property type="entry name" value="MYELINP0"/>
</dbReference>
<name>A0AAD8FU53_ACIOX</name>
<sequence>MARCEPRIISLCCLLIFGCRQAAAVEMQVEPEVNGVVGGDATLRCTFRSTSPVTGRLSVDWTYRPVDSEASHSFFYYHSKAFPQTEGLFKDRVSWQGDVNQGDASLQLRNLTLNDNGTFTCTVRNPPDVHGNVAKTVLTVTPRGNPIRFTVFFLLAGLVLLPSALIVLVLLVRMGCNNGILGRRKTHVYKRSPIEASDGEEDVHKKPSLKRNIMLCCYLCFQDTDYEEALYAMQRRQSEINVESEC</sequence>
<evidence type="ECO:0000256" key="11">
    <source>
        <dbReference type="SAM" id="SignalP"/>
    </source>
</evidence>
<evidence type="ECO:0000313" key="14">
    <source>
        <dbReference type="Proteomes" id="UP001230051"/>
    </source>
</evidence>
<dbReference type="AlphaFoldDB" id="A0AAD8FU53"/>
<feature type="transmembrane region" description="Helical" evidence="10">
    <location>
        <begin position="151"/>
        <end position="176"/>
    </location>
</feature>
<accession>A0AAD8FU53</accession>
<evidence type="ECO:0000256" key="10">
    <source>
        <dbReference type="SAM" id="Phobius"/>
    </source>
</evidence>
<evidence type="ECO:0000256" key="9">
    <source>
        <dbReference type="ARBA" id="ARBA00023319"/>
    </source>
</evidence>
<evidence type="ECO:0000313" key="13">
    <source>
        <dbReference type="EMBL" id="KAK1153379.1"/>
    </source>
</evidence>
<keyword evidence="4 11" id="KW-0732">Signal</keyword>
<dbReference type="GO" id="GO:0005886">
    <property type="term" value="C:plasma membrane"/>
    <property type="evidence" value="ECO:0007669"/>
    <property type="project" value="TreeGrafter"/>
</dbReference>
<dbReference type="EMBL" id="JAGXEW010000041">
    <property type="protein sequence ID" value="KAK1153379.1"/>
    <property type="molecule type" value="Genomic_DNA"/>
</dbReference>
<organism evidence="13 14">
    <name type="scientific">Acipenser oxyrinchus oxyrinchus</name>
    <dbReference type="NCBI Taxonomy" id="40147"/>
    <lineage>
        <taxon>Eukaryota</taxon>
        <taxon>Metazoa</taxon>
        <taxon>Chordata</taxon>
        <taxon>Craniata</taxon>
        <taxon>Vertebrata</taxon>
        <taxon>Euteleostomi</taxon>
        <taxon>Actinopterygii</taxon>
        <taxon>Chondrostei</taxon>
        <taxon>Acipenseriformes</taxon>
        <taxon>Acipenseridae</taxon>
        <taxon>Acipenser</taxon>
    </lineage>
</organism>
<dbReference type="InterPro" id="IPR007110">
    <property type="entry name" value="Ig-like_dom"/>
</dbReference>
<dbReference type="SUPFAM" id="SSF48726">
    <property type="entry name" value="Immunoglobulin"/>
    <property type="match status" value="1"/>
</dbReference>
<dbReference type="InterPro" id="IPR036179">
    <property type="entry name" value="Ig-like_dom_sf"/>
</dbReference>
<comment type="caution">
    <text evidence="13">The sequence shown here is derived from an EMBL/GenBank/DDBJ whole genome shotgun (WGS) entry which is preliminary data.</text>
</comment>
<keyword evidence="5 10" id="KW-1133">Transmembrane helix</keyword>
<keyword evidence="8" id="KW-0325">Glycoprotein</keyword>
<evidence type="ECO:0000256" key="8">
    <source>
        <dbReference type="ARBA" id="ARBA00023180"/>
    </source>
</evidence>
<evidence type="ECO:0000256" key="2">
    <source>
        <dbReference type="ARBA" id="ARBA00007180"/>
    </source>
</evidence>
<dbReference type="PANTHER" id="PTHR13869:SF20">
    <property type="entry name" value="MYELIN PROTEIN ZERO-LIKE PROTEIN 3"/>
    <property type="match status" value="1"/>
</dbReference>
<evidence type="ECO:0000256" key="3">
    <source>
        <dbReference type="ARBA" id="ARBA00022692"/>
    </source>
</evidence>
<dbReference type="Proteomes" id="UP001230051">
    <property type="component" value="Unassembled WGS sequence"/>
</dbReference>
<feature type="domain" description="Ig-like" evidence="12">
    <location>
        <begin position="6"/>
        <end position="139"/>
    </location>
</feature>
<keyword evidence="9" id="KW-0393">Immunoglobulin domain</keyword>
<reference evidence="13" key="1">
    <citation type="submission" date="2022-02" db="EMBL/GenBank/DDBJ databases">
        <title>Atlantic sturgeon de novo genome assembly.</title>
        <authorList>
            <person name="Stock M."/>
            <person name="Klopp C."/>
            <person name="Guiguen Y."/>
            <person name="Cabau C."/>
            <person name="Parinello H."/>
            <person name="Santidrian Yebra-Pimentel E."/>
            <person name="Kuhl H."/>
            <person name="Dirks R.P."/>
            <person name="Guessner J."/>
            <person name="Wuertz S."/>
            <person name="Du K."/>
            <person name="Schartl M."/>
        </authorList>
    </citation>
    <scope>NUCLEOTIDE SEQUENCE</scope>
    <source>
        <strain evidence="13">STURGEONOMICS-FGT-2020</strain>
        <tissue evidence="13">Whole blood</tissue>
    </source>
</reference>
<keyword evidence="6 10" id="KW-0472">Membrane</keyword>
<feature type="signal peptide" evidence="11">
    <location>
        <begin position="1"/>
        <end position="24"/>
    </location>
</feature>
<dbReference type="InterPro" id="IPR013783">
    <property type="entry name" value="Ig-like_fold"/>
</dbReference>
<keyword evidence="7" id="KW-1015">Disulfide bond</keyword>
<keyword evidence="3 10" id="KW-0812">Transmembrane</keyword>
<gene>
    <name evidence="13" type="primary">Mpzl3</name>
    <name evidence="13" type="ORF">AOXY_G29863</name>
</gene>
<dbReference type="PROSITE" id="PS50835">
    <property type="entry name" value="IG_LIKE"/>
    <property type="match status" value="1"/>
</dbReference>
<feature type="chain" id="PRO_5042041600" evidence="11">
    <location>
        <begin position="25"/>
        <end position="246"/>
    </location>
</feature>
<evidence type="ECO:0000256" key="6">
    <source>
        <dbReference type="ARBA" id="ARBA00023136"/>
    </source>
</evidence>
<evidence type="ECO:0000256" key="7">
    <source>
        <dbReference type="ARBA" id="ARBA00023157"/>
    </source>
</evidence>
<comment type="subcellular location">
    <subcellularLocation>
        <location evidence="1">Membrane</location>
        <topology evidence="1">Single-pass type I membrane protein</topology>
    </subcellularLocation>
</comment>
<evidence type="ECO:0000259" key="12">
    <source>
        <dbReference type="PROSITE" id="PS50835"/>
    </source>
</evidence>
<keyword evidence="14" id="KW-1185">Reference proteome</keyword>
<dbReference type="InterPro" id="IPR003599">
    <property type="entry name" value="Ig_sub"/>
</dbReference>
<evidence type="ECO:0000256" key="1">
    <source>
        <dbReference type="ARBA" id="ARBA00004479"/>
    </source>
</evidence>
<dbReference type="PANTHER" id="PTHR13869">
    <property type="entry name" value="MYELIN P0 RELATED"/>
    <property type="match status" value="1"/>
</dbReference>
<comment type="similarity">
    <text evidence="2">Belongs to the myelin P0 protein family.</text>
</comment>
<dbReference type="InterPro" id="IPR013106">
    <property type="entry name" value="Ig_V-set"/>
</dbReference>
<proteinExistence type="inferred from homology"/>
<dbReference type="FunFam" id="2.60.40.10:FF:000193">
    <property type="entry name" value="Myelin protein zero-like 1 like"/>
    <property type="match status" value="1"/>
</dbReference>
<dbReference type="SMART" id="SM00409">
    <property type="entry name" value="IG"/>
    <property type="match status" value="1"/>
</dbReference>
<dbReference type="InterPro" id="IPR000920">
    <property type="entry name" value="Myelin_P0-rel"/>
</dbReference>
<dbReference type="PROSITE" id="PS51257">
    <property type="entry name" value="PROKAR_LIPOPROTEIN"/>
    <property type="match status" value="1"/>
</dbReference>
<protein>
    <submittedName>
        <fullName evidence="13">Myelin protein zero-like protein 3</fullName>
    </submittedName>
</protein>
<dbReference type="SMART" id="SM00406">
    <property type="entry name" value="IGv"/>
    <property type="match status" value="1"/>
</dbReference>
<evidence type="ECO:0000256" key="5">
    <source>
        <dbReference type="ARBA" id="ARBA00022989"/>
    </source>
</evidence>